<evidence type="ECO:0000256" key="2">
    <source>
        <dbReference type="ARBA" id="ARBA00022527"/>
    </source>
</evidence>
<dbReference type="GO" id="GO:0044773">
    <property type="term" value="P:mitotic DNA damage checkpoint signaling"/>
    <property type="evidence" value="ECO:0007669"/>
    <property type="project" value="TreeGrafter"/>
</dbReference>
<dbReference type="AlphaFoldDB" id="A0A0B6Z043"/>
<evidence type="ECO:0000256" key="8">
    <source>
        <dbReference type="RuleBase" id="RU000304"/>
    </source>
</evidence>
<dbReference type="InterPro" id="IPR017441">
    <property type="entry name" value="Protein_kinase_ATP_BS"/>
</dbReference>
<protein>
    <recommendedName>
        <fullName evidence="1">non-specific serine/threonine protein kinase</fullName>
        <ecNumber evidence="1">2.7.11.1</ecNumber>
    </recommendedName>
</protein>
<reference evidence="11" key="1">
    <citation type="submission" date="2014-12" db="EMBL/GenBank/DDBJ databases">
        <title>Insight into the proteome of Arion vulgaris.</title>
        <authorList>
            <person name="Aradska J."/>
            <person name="Bulat T."/>
            <person name="Smidak R."/>
            <person name="Sarate P."/>
            <person name="Gangsoo J."/>
            <person name="Sialana F."/>
            <person name="Bilban M."/>
            <person name="Lubec G."/>
        </authorList>
    </citation>
    <scope>NUCLEOTIDE SEQUENCE</scope>
    <source>
        <tissue evidence="11">Skin</tissue>
    </source>
</reference>
<gene>
    <name evidence="11" type="primary">ORF43536</name>
</gene>
<evidence type="ECO:0000256" key="1">
    <source>
        <dbReference type="ARBA" id="ARBA00012513"/>
    </source>
</evidence>
<keyword evidence="4 7" id="KW-0547">Nucleotide-binding</keyword>
<dbReference type="GO" id="GO:0005524">
    <property type="term" value="F:ATP binding"/>
    <property type="evidence" value="ECO:0007669"/>
    <property type="project" value="UniProtKB-UniRule"/>
</dbReference>
<dbReference type="GO" id="GO:0005634">
    <property type="term" value="C:nucleus"/>
    <property type="evidence" value="ECO:0007669"/>
    <property type="project" value="TreeGrafter"/>
</dbReference>
<keyword evidence="3" id="KW-0808">Transferase</keyword>
<feature type="binding site" evidence="7">
    <location>
        <position position="63"/>
    </location>
    <ligand>
        <name>ATP</name>
        <dbReference type="ChEBI" id="CHEBI:30616"/>
    </ligand>
</feature>
<feature type="region of interest" description="Disordered" evidence="9">
    <location>
        <begin position="206"/>
        <end position="246"/>
    </location>
</feature>
<evidence type="ECO:0000256" key="9">
    <source>
        <dbReference type="SAM" id="MobiDB-lite"/>
    </source>
</evidence>
<dbReference type="SMART" id="SM00220">
    <property type="entry name" value="S_TKc"/>
    <property type="match status" value="1"/>
</dbReference>
<name>A0A0B6Z043_9EUPU</name>
<dbReference type="PROSITE" id="PS00107">
    <property type="entry name" value="PROTEIN_KINASE_ATP"/>
    <property type="match status" value="1"/>
</dbReference>
<evidence type="ECO:0000256" key="6">
    <source>
        <dbReference type="ARBA" id="ARBA00022840"/>
    </source>
</evidence>
<dbReference type="EC" id="2.7.11.1" evidence="1"/>
<keyword evidence="6 7" id="KW-0067">ATP-binding</keyword>
<feature type="compositionally biased region" description="Low complexity" evidence="9">
    <location>
        <begin position="231"/>
        <end position="246"/>
    </location>
</feature>
<dbReference type="EMBL" id="HACG01015008">
    <property type="protein sequence ID" value="CEK61873.1"/>
    <property type="molecule type" value="Transcribed_RNA"/>
</dbReference>
<dbReference type="Gene3D" id="1.10.510.10">
    <property type="entry name" value="Transferase(Phosphotransferase) domain 1"/>
    <property type="match status" value="2"/>
</dbReference>
<dbReference type="PANTHER" id="PTHR44167:SF23">
    <property type="entry name" value="CDC7 KINASE, ISOFORM A-RELATED"/>
    <property type="match status" value="1"/>
</dbReference>
<dbReference type="InterPro" id="IPR008271">
    <property type="entry name" value="Ser/Thr_kinase_AS"/>
</dbReference>
<dbReference type="PROSITE" id="PS50011">
    <property type="entry name" value="PROTEIN_KINASE_DOM"/>
    <property type="match status" value="1"/>
</dbReference>
<dbReference type="CDD" id="cd14019">
    <property type="entry name" value="STKc_Cdc7"/>
    <property type="match status" value="1"/>
</dbReference>
<sequence>MMTNLVENEAGGYEDEIEALCAHVPEVASHFTITSKIGEGSFSSVYLAKLKHYPEVIEMFALKHIIPTTHPSRIENELRCLLNIGGQDNVMGVKLCLRNRDHVVVVMPVFPHEKFQEYLHQMELDDARDYMKNLLIALRRVHQFHVIHRDVKPSNFLYNRILKQYALVDFGLSSGAFLIDRESEKLGKNLPKVSVTSSSSAATVDVRIPLSPSKKNMHKTNSANMQGAQNSGAGKSKKLSSSSSSSKLLASDKNGLCDCFSKPMICSLCAARNNQMAPRAGTAGFRSPEMLMKSPDQTTAVDIWAAGVIFLSIMSGRYPFFRAQDDLGHLSQIISLLGSKVCIEAAMTFGKVLTLSENIPASDLKNVCMKLRLSQMSYKLGPLNQRNRVIQSWTDLSDEPFDLLFKMLDPNPYTRITAEEALKHPFFRTCDS</sequence>
<accession>A0A0B6Z043</accession>
<keyword evidence="5" id="KW-0418">Kinase</keyword>
<dbReference type="PANTHER" id="PTHR44167">
    <property type="entry name" value="OVARIAN-SPECIFIC SERINE/THREONINE-PROTEIN KINASE LOK-RELATED"/>
    <property type="match status" value="1"/>
</dbReference>
<evidence type="ECO:0000259" key="10">
    <source>
        <dbReference type="PROSITE" id="PS50011"/>
    </source>
</evidence>
<evidence type="ECO:0000256" key="5">
    <source>
        <dbReference type="ARBA" id="ARBA00022777"/>
    </source>
</evidence>
<organism evidence="11">
    <name type="scientific">Arion vulgaris</name>
    <dbReference type="NCBI Taxonomy" id="1028688"/>
    <lineage>
        <taxon>Eukaryota</taxon>
        <taxon>Metazoa</taxon>
        <taxon>Spiralia</taxon>
        <taxon>Lophotrochozoa</taxon>
        <taxon>Mollusca</taxon>
        <taxon>Gastropoda</taxon>
        <taxon>Heterobranchia</taxon>
        <taxon>Euthyneura</taxon>
        <taxon>Panpulmonata</taxon>
        <taxon>Eupulmonata</taxon>
        <taxon>Stylommatophora</taxon>
        <taxon>Helicina</taxon>
        <taxon>Arionoidea</taxon>
        <taxon>Arionidae</taxon>
        <taxon>Arion</taxon>
    </lineage>
</organism>
<dbReference type="Gene3D" id="3.30.200.20">
    <property type="entry name" value="Phosphorylase Kinase, domain 1"/>
    <property type="match status" value="1"/>
</dbReference>
<evidence type="ECO:0000256" key="3">
    <source>
        <dbReference type="ARBA" id="ARBA00022679"/>
    </source>
</evidence>
<keyword evidence="2 8" id="KW-0723">Serine/threonine-protein kinase</keyword>
<dbReference type="PROSITE" id="PS00108">
    <property type="entry name" value="PROTEIN_KINASE_ST"/>
    <property type="match status" value="1"/>
</dbReference>
<evidence type="ECO:0000256" key="4">
    <source>
        <dbReference type="ARBA" id="ARBA00022741"/>
    </source>
</evidence>
<evidence type="ECO:0000256" key="7">
    <source>
        <dbReference type="PROSITE-ProRule" id="PRU10141"/>
    </source>
</evidence>
<dbReference type="Pfam" id="PF00069">
    <property type="entry name" value="Pkinase"/>
    <property type="match status" value="2"/>
</dbReference>
<feature type="domain" description="Protein kinase" evidence="10">
    <location>
        <begin position="31"/>
        <end position="427"/>
    </location>
</feature>
<dbReference type="InterPro" id="IPR011009">
    <property type="entry name" value="Kinase-like_dom_sf"/>
</dbReference>
<proteinExistence type="inferred from homology"/>
<evidence type="ECO:0000313" key="11">
    <source>
        <dbReference type="EMBL" id="CEK61873.1"/>
    </source>
</evidence>
<comment type="similarity">
    <text evidence="8">Belongs to the protein kinase superfamily.</text>
</comment>
<dbReference type="GO" id="GO:0004674">
    <property type="term" value="F:protein serine/threonine kinase activity"/>
    <property type="evidence" value="ECO:0007669"/>
    <property type="project" value="UniProtKB-KW"/>
</dbReference>
<feature type="compositionally biased region" description="Polar residues" evidence="9">
    <location>
        <begin position="219"/>
        <end position="230"/>
    </location>
</feature>
<dbReference type="SUPFAM" id="SSF56112">
    <property type="entry name" value="Protein kinase-like (PK-like)"/>
    <property type="match status" value="1"/>
</dbReference>
<dbReference type="InterPro" id="IPR000719">
    <property type="entry name" value="Prot_kinase_dom"/>
</dbReference>